<protein>
    <recommendedName>
        <fullName evidence="4">N-(5'-phosphoribosyl)anthranilate isomerase</fullName>
        <ecNumber evidence="3">5.3.1.24</ecNumber>
    </recommendedName>
</protein>
<keyword evidence="5" id="KW-0028">Amino-acid biosynthesis</keyword>
<keyword evidence="11" id="KW-1185">Reference proteome</keyword>
<dbReference type="PANTHER" id="PTHR42894">
    <property type="entry name" value="N-(5'-PHOSPHORIBOSYL)ANTHRANILATE ISOMERASE"/>
    <property type="match status" value="1"/>
</dbReference>
<evidence type="ECO:0000313" key="11">
    <source>
        <dbReference type="Proteomes" id="UP000184609"/>
    </source>
</evidence>
<sequence length="206" mass="22998">MALSTFVKIGGITNLSDARYCAGMYVDVLGFCLEESSEKFVHPTQFEEITGWVSGTELAAEFETEEADYILQKLEKYPNISWIQHQRLETLVDLADSGKNLIYEVNVNELKHLEAQVADRLANLDIFMLIRGPHDKLTKEEEAIILKVTGQASVILGSGISEFNVKSLVSELKLYGIALEGGEEIKPGLKDFDELADILEELEVED</sequence>
<gene>
    <name evidence="10" type="ORF">SAMN04488108_0768</name>
</gene>
<dbReference type="InterPro" id="IPR001240">
    <property type="entry name" value="PRAI_dom"/>
</dbReference>
<keyword evidence="6" id="KW-0822">Tryptophan biosynthesis</keyword>
<accession>A0A1M7Z697</accession>
<feature type="domain" description="N-(5'phosphoribosyl) anthranilate isomerase (PRAI)" evidence="9">
    <location>
        <begin position="8"/>
        <end position="200"/>
    </location>
</feature>
<dbReference type="InterPro" id="IPR011060">
    <property type="entry name" value="RibuloseP-bd_barrel"/>
</dbReference>
<dbReference type="Pfam" id="PF00697">
    <property type="entry name" value="PRAI"/>
    <property type="match status" value="1"/>
</dbReference>
<keyword evidence="8 10" id="KW-0413">Isomerase</keyword>
<evidence type="ECO:0000256" key="8">
    <source>
        <dbReference type="ARBA" id="ARBA00023235"/>
    </source>
</evidence>
<evidence type="ECO:0000313" key="10">
    <source>
        <dbReference type="EMBL" id="SHO60395.1"/>
    </source>
</evidence>
<dbReference type="AlphaFoldDB" id="A0A1M7Z697"/>
<evidence type="ECO:0000256" key="7">
    <source>
        <dbReference type="ARBA" id="ARBA00023141"/>
    </source>
</evidence>
<evidence type="ECO:0000256" key="4">
    <source>
        <dbReference type="ARBA" id="ARBA00022272"/>
    </source>
</evidence>
<name>A0A1M7Z697_9BACT</name>
<organism evidence="10 11">
    <name type="scientific">Algoriphagus zhangzhouensis</name>
    <dbReference type="NCBI Taxonomy" id="1073327"/>
    <lineage>
        <taxon>Bacteria</taxon>
        <taxon>Pseudomonadati</taxon>
        <taxon>Bacteroidota</taxon>
        <taxon>Cytophagia</taxon>
        <taxon>Cytophagales</taxon>
        <taxon>Cyclobacteriaceae</taxon>
        <taxon>Algoriphagus</taxon>
    </lineage>
</organism>
<evidence type="ECO:0000256" key="3">
    <source>
        <dbReference type="ARBA" id="ARBA00012572"/>
    </source>
</evidence>
<dbReference type="EC" id="5.3.1.24" evidence="3"/>
<dbReference type="RefSeq" id="WP_073570405.1">
    <property type="nucleotide sequence ID" value="NZ_FRXN01000001.1"/>
</dbReference>
<dbReference type="Proteomes" id="UP000184609">
    <property type="component" value="Unassembled WGS sequence"/>
</dbReference>
<evidence type="ECO:0000256" key="6">
    <source>
        <dbReference type="ARBA" id="ARBA00022822"/>
    </source>
</evidence>
<evidence type="ECO:0000256" key="5">
    <source>
        <dbReference type="ARBA" id="ARBA00022605"/>
    </source>
</evidence>
<dbReference type="InterPro" id="IPR044643">
    <property type="entry name" value="TrpF_fam"/>
</dbReference>
<dbReference type="EMBL" id="FRXN01000001">
    <property type="protein sequence ID" value="SHO60395.1"/>
    <property type="molecule type" value="Genomic_DNA"/>
</dbReference>
<dbReference type="GO" id="GO:0000162">
    <property type="term" value="P:L-tryptophan biosynthetic process"/>
    <property type="evidence" value="ECO:0007669"/>
    <property type="project" value="UniProtKB-UniPathway"/>
</dbReference>
<dbReference type="OrthoDB" id="941905at2"/>
<evidence type="ECO:0000256" key="2">
    <source>
        <dbReference type="ARBA" id="ARBA00004664"/>
    </source>
</evidence>
<evidence type="ECO:0000259" key="9">
    <source>
        <dbReference type="Pfam" id="PF00697"/>
    </source>
</evidence>
<reference evidence="11" key="1">
    <citation type="submission" date="2016-12" db="EMBL/GenBank/DDBJ databases">
        <authorList>
            <person name="Varghese N."/>
            <person name="Submissions S."/>
        </authorList>
    </citation>
    <scope>NUCLEOTIDE SEQUENCE [LARGE SCALE GENOMIC DNA]</scope>
    <source>
        <strain evidence="11">DSM 25035</strain>
    </source>
</reference>
<keyword evidence="7" id="KW-0057">Aromatic amino acid biosynthesis</keyword>
<comment type="catalytic activity">
    <reaction evidence="1">
        <text>N-(5-phospho-beta-D-ribosyl)anthranilate = 1-(2-carboxyphenylamino)-1-deoxy-D-ribulose 5-phosphate</text>
        <dbReference type="Rhea" id="RHEA:21540"/>
        <dbReference type="ChEBI" id="CHEBI:18277"/>
        <dbReference type="ChEBI" id="CHEBI:58613"/>
        <dbReference type="EC" id="5.3.1.24"/>
    </reaction>
</comment>
<comment type="pathway">
    <text evidence="2">Amino-acid biosynthesis; L-tryptophan biosynthesis; L-tryptophan from chorismate: step 3/5.</text>
</comment>
<dbReference type="GO" id="GO:0004640">
    <property type="term" value="F:phosphoribosylanthranilate isomerase activity"/>
    <property type="evidence" value="ECO:0007669"/>
    <property type="project" value="UniProtKB-EC"/>
</dbReference>
<dbReference type="Gene3D" id="3.20.20.70">
    <property type="entry name" value="Aldolase class I"/>
    <property type="match status" value="1"/>
</dbReference>
<evidence type="ECO:0000256" key="1">
    <source>
        <dbReference type="ARBA" id="ARBA00001164"/>
    </source>
</evidence>
<dbReference type="SUPFAM" id="SSF51366">
    <property type="entry name" value="Ribulose-phoshate binding barrel"/>
    <property type="match status" value="1"/>
</dbReference>
<dbReference type="STRING" id="1073327.SAMN04488108_0768"/>
<dbReference type="PANTHER" id="PTHR42894:SF1">
    <property type="entry name" value="N-(5'-PHOSPHORIBOSYL)ANTHRANILATE ISOMERASE"/>
    <property type="match status" value="1"/>
</dbReference>
<dbReference type="InterPro" id="IPR013785">
    <property type="entry name" value="Aldolase_TIM"/>
</dbReference>
<dbReference type="UniPathway" id="UPA00035">
    <property type="reaction ID" value="UER00042"/>
</dbReference>
<proteinExistence type="predicted"/>